<feature type="non-terminal residue" evidence="1">
    <location>
        <position position="1"/>
    </location>
</feature>
<sequence>SQITVYIKGGVAPYTFVTASHGYSFDLGGGETYSDHDQLHCADGECVVNFAAIAEITITDACGDVVEAVIRCTSGHWSAGEYHTYIGHTAGNCNSCSQCTNIQTYELGGWKEVYAQSCCTSLYPYCGENPPCNWVPSGWPNYTIGHNPTYSPSATIHSCNQWAAHSCSHENRPPDGDWFDCSSHVKGCTIAEWIC</sequence>
<evidence type="ECO:0000313" key="1">
    <source>
        <dbReference type="EMBL" id="GAF77582.1"/>
    </source>
</evidence>
<organism evidence="1">
    <name type="scientific">marine sediment metagenome</name>
    <dbReference type="NCBI Taxonomy" id="412755"/>
    <lineage>
        <taxon>unclassified sequences</taxon>
        <taxon>metagenomes</taxon>
        <taxon>ecological metagenomes</taxon>
    </lineage>
</organism>
<accession>X0SP01</accession>
<dbReference type="AlphaFoldDB" id="X0SP01"/>
<name>X0SP01_9ZZZZ</name>
<gene>
    <name evidence="1" type="ORF">S01H1_13651</name>
</gene>
<comment type="caution">
    <text evidence="1">The sequence shown here is derived from an EMBL/GenBank/DDBJ whole genome shotgun (WGS) entry which is preliminary data.</text>
</comment>
<dbReference type="EMBL" id="BARS01007052">
    <property type="protein sequence ID" value="GAF77582.1"/>
    <property type="molecule type" value="Genomic_DNA"/>
</dbReference>
<protein>
    <submittedName>
        <fullName evidence="1">Uncharacterized protein</fullName>
    </submittedName>
</protein>
<proteinExistence type="predicted"/>
<reference evidence="1" key="1">
    <citation type="journal article" date="2014" name="Front. Microbiol.">
        <title>High frequency of phylogenetically diverse reductive dehalogenase-homologous genes in deep subseafloor sedimentary metagenomes.</title>
        <authorList>
            <person name="Kawai M."/>
            <person name="Futagami T."/>
            <person name="Toyoda A."/>
            <person name="Takaki Y."/>
            <person name="Nishi S."/>
            <person name="Hori S."/>
            <person name="Arai W."/>
            <person name="Tsubouchi T."/>
            <person name="Morono Y."/>
            <person name="Uchiyama I."/>
            <person name="Ito T."/>
            <person name="Fujiyama A."/>
            <person name="Inagaki F."/>
            <person name="Takami H."/>
        </authorList>
    </citation>
    <scope>NUCLEOTIDE SEQUENCE</scope>
    <source>
        <strain evidence="1">Expedition CK06-06</strain>
    </source>
</reference>